<dbReference type="InterPro" id="IPR019775">
    <property type="entry name" value="WD40_repeat_CS"/>
</dbReference>
<dbReference type="PROSITE" id="PS00678">
    <property type="entry name" value="WD_REPEATS_1"/>
    <property type="match status" value="1"/>
</dbReference>
<evidence type="ECO:0000256" key="3">
    <source>
        <dbReference type="PROSITE-ProRule" id="PRU00221"/>
    </source>
</evidence>
<feature type="repeat" description="WD" evidence="3">
    <location>
        <begin position="475"/>
        <end position="506"/>
    </location>
</feature>
<dbReference type="InterPro" id="IPR036322">
    <property type="entry name" value="WD40_repeat_dom_sf"/>
</dbReference>
<dbReference type="FunFam" id="2.130.10.10:FF:000167">
    <property type="entry name" value="Actin-interacting protein 1"/>
    <property type="match status" value="1"/>
</dbReference>
<dbReference type="PRINTS" id="PR00320">
    <property type="entry name" value="GPROTEINBRPT"/>
</dbReference>
<evidence type="ECO:0000256" key="1">
    <source>
        <dbReference type="ARBA" id="ARBA00022574"/>
    </source>
</evidence>
<accession>A0A9N8Z0B2</accession>
<dbReference type="SUPFAM" id="SSF50978">
    <property type="entry name" value="WD40 repeat-like"/>
    <property type="match status" value="1"/>
</dbReference>
<evidence type="ECO:0000256" key="2">
    <source>
        <dbReference type="ARBA" id="ARBA00022737"/>
    </source>
</evidence>
<dbReference type="Gene3D" id="2.130.10.10">
    <property type="entry name" value="YVTN repeat-like/Quinoprotein amine dehydrogenase"/>
    <property type="match status" value="2"/>
</dbReference>
<feature type="domain" description="Anaphase-promoting complex subunit 4-like WD40" evidence="4">
    <location>
        <begin position="406"/>
        <end position="485"/>
    </location>
</feature>
<proteinExistence type="predicted"/>
<name>A0A9N8Z0B2_9GLOM</name>
<dbReference type="GO" id="GO:0051015">
    <property type="term" value="F:actin filament binding"/>
    <property type="evidence" value="ECO:0007669"/>
    <property type="project" value="TreeGrafter"/>
</dbReference>
<dbReference type="GO" id="GO:0030042">
    <property type="term" value="P:actin filament depolymerization"/>
    <property type="evidence" value="ECO:0007669"/>
    <property type="project" value="TreeGrafter"/>
</dbReference>
<dbReference type="PANTHER" id="PTHR19856:SF0">
    <property type="entry name" value="WD REPEAT-CONTAINING PROTEIN 1"/>
    <property type="match status" value="1"/>
</dbReference>
<dbReference type="Pfam" id="PF00400">
    <property type="entry name" value="WD40"/>
    <property type="match status" value="3"/>
</dbReference>
<gene>
    <name evidence="5" type="ORF">DEBURN_LOCUS2747</name>
</gene>
<dbReference type="PROSITE" id="PS50082">
    <property type="entry name" value="WD_REPEATS_2"/>
    <property type="match status" value="2"/>
</dbReference>
<dbReference type="OrthoDB" id="2306at2759"/>
<dbReference type="InterPro" id="IPR020472">
    <property type="entry name" value="WD40_PAC1"/>
</dbReference>
<dbReference type="EMBL" id="CAJVPK010000156">
    <property type="protein sequence ID" value="CAG8462330.1"/>
    <property type="molecule type" value="Genomic_DNA"/>
</dbReference>
<dbReference type="InterPro" id="IPR024977">
    <property type="entry name" value="Apc4-like_WD40_dom"/>
</dbReference>
<keyword evidence="2" id="KW-0677">Repeat</keyword>
<sequence length="545" mass="59844">MSYTRKSIYACTPSTIRGKAVQLGLDPKGQNFLYTNGKTVIIRNIAVKIATEYTGHSANATVAKYSPSGYYIASGEEQILKNEIKVIAGRINDIDWDFESKRLIAVGEEITGHSKVINSVSIRQQRPFRAATASDDSTVVFYHGVPFKYNGVIKDHTAFVQDVKFSPDGEKLVTVGKTGNKLCDLSEIVGEDGHKGGVLAVSWSSDSKKLLTSSADKTVKIWDIEAQKVDQTFKFSDTIEDQQIGNLWQGEHIISLSLSGDINYLSLNSSSPVKVVKGHQKAITAFTKDKYNTFYTGKGKEGSGIPIVGTNHTNSITQLVPQDDKIISIGMDDTMRVIDVKSKSFSTPIIPTESQPKGLTISKDDRNFVATQDNKIKIIKNDKIISIIDVTSPPGSIALNPDCTEIVVGFEDAKVRVYKVNNNELKEEKELTNSRSAITAISYSLDGTLFAVGDSQGKIFVYDSKSKEISRWVFHTARINSIAWSPDNLHAVSGSLDTNIYIWSVEKPMKNLAIKAGVNGVNFLDNNTIVSVGQDACLKTWTIEY</sequence>
<organism evidence="5 6">
    <name type="scientific">Diversispora eburnea</name>
    <dbReference type="NCBI Taxonomy" id="1213867"/>
    <lineage>
        <taxon>Eukaryota</taxon>
        <taxon>Fungi</taxon>
        <taxon>Fungi incertae sedis</taxon>
        <taxon>Mucoromycota</taxon>
        <taxon>Glomeromycotina</taxon>
        <taxon>Glomeromycetes</taxon>
        <taxon>Diversisporales</taxon>
        <taxon>Diversisporaceae</taxon>
        <taxon>Diversispora</taxon>
    </lineage>
</organism>
<dbReference type="PROSITE" id="PS50294">
    <property type="entry name" value="WD_REPEATS_REGION"/>
    <property type="match status" value="2"/>
</dbReference>
<evidence type="ECO:0000313" key="6">
    <source>
        <dbReference type="Proteomes" id="UP000789706"/>
    </source>
</evidence>
<comment type="caution">
    <text evidence="5">The sequence shown here is derived from an EMBL/GenBank/DDBJ whole genome shotgun (WGS) entry which is preliminary data.</text>
</comment>
<dbReference type="InterPro" id="IPR015943">
    <property type="entry name" value="WD40/YVTN_repeat-like_dom_sf"/>
</dbReference>
<feature type="repeat" description="WD" evidence="3">
    <location>
        <begin position="191"/>
        <end position="232"/>
    </location>
</feature>
<reference evidence="5" key="1">
    <citation type="submission" date="2021-06" db="EMBL/GenBank/DDBJ databases">
        <authorList>
            <person name="Kallberg Y."/>
            <person name="Tangrot J."/>
            <person name="Rosling A."/>
        </authorList>
    </citation>
    <scope>NUCLEOTIDE SEQUENCE</scope>
    <source>
        <strain evidence="5">AZ414A</strain>
    </source>
</reference>
<dbReference type="Proteomes" id="UP000789706">
    <property type="component" value="Unassembled WGS sequence"/>
</dbReference>
<dbReference type="Pfam" id="PF12894">
    <property type="entry name" value="ANAPC4_WD40"/>
    <property type="match status" value="1"/>
</dbReference>
<dbReference type="InterPro" id="IPR001680">
    <property type="entry name" value="WD40_rpt"/>
</dbReference>
<keyword evidence="1 3" id="KW-0853">WD repeat</keyword>
<dbReference type="SMART" id="SM00320">
    <property type="entry name" value="WD40"/>
    <property type="match status" value="9"/>
</dbReference>
<protein>
    <submittedName>
        <fullName evidence="5">3803_t:CDS:1</fullName>
    </submittedName>
</protein>
<dbReference type="GO" id="GO:0030864">
    <property type="term" value="C:cortical actin cytoskeleton"/>
    <property type="evidence" value="ECO:0007669"/>
    <property type="project" value="TreeGrafter"/>
</dbReference>
<evidence type="ECO:0000259" key="4">
    <source>
        <dbReference type="Pfam" id="PF12894"/>
    </source>
</evidence>
<keyword evidence="6" id="KW-1185">Reference proteome</keyword>
<evidence type="ECO:0000313" key="5">
    <source>
        <dbReference type="EMBL" id="CAG8462330.1"/>
    </source>
</evidence>
<dbReference type="AlphaFoldDB" id="A0A9N8Z0B2"/>
<dbReference type="PANTHER" id="PTHR19856">
    <property type="entry name" value="WD-REPEATCONTAINING PROTEIN WDR1"/>
    <property type="match status" value="1"/>
</dbReference>